<protein>
    <submittedName>
        <fullName evidence="2">Uncharacterized protein</fullName>
    </submittedName>
</protein>
<dbReference type="GO" id="GO:0031146">
    <property type="term" value="P:SCF-dependent proteasomal ubiquitin-dependent protein catabolic process"/>
    <property type="evidence" value="ECO:0007669"/>
    <property type="project" value="TreeGrafter"/>
</dbReference>
<proteinExistence type="predicted"/>
<gene>
    <name evidence="2" type="ORF">SI7747_05005749</name>
</gene>
<dbReference type="Pfam" id="PF13516">
    <property type="entry name" value="LRR_6"/>
    <property type="match status" value="1"/>
</dbReference>
<evidence type="ECO:0000256" key="1">
    <source>
        <dbReference type="SAM" id="MobiDB-lite"/>
    </source>
</evidence>
<dbReference type="Proteomes" id="UP001189122">
    <property type="component" value="Unassembled WGS sequence"/>
</dbReference>
<reference evidence="2 3" key="1">
    <citation type="submission" date="2019-12" db="EMBL/GenBank/DDBJ databases">
        <authorList>
            <person name="Scholz U."/>
            <person name="Mascher M."/>
            <person name="Fiebig A."/>
        </authorList>
    </citation>
    <scope>NUCLEOTIDE SEQUENCE</scope>
</reference>
<sequence length="568" mass="62096">MASPEGSRKKRKVAGDAAVPTSGAEEEGADLVVLSESGSVEKMQNRDPASSPRSIRRRVEVVDIESDAPEEEVDTSVPGRGRYSSIEKGKGIFVADYDGPLVEKGGFVPFLDRTNPGSKAEGETQAVTEDDAGLTLGGREANIELRCEGMADYYEQETIKEEAMSAKNIRESNKLRAVELASEYAFFKPEQEEESEHSDIQDSSKEDPADWPGPFATAMKIINDREKRLQGRRLSSAPAPSESSELKIEWVPSPGRLRCLERQAPSLKDLCLGTLSEHATDIESLEGVPDNLRHQLSWHLCNSRKMDQHMLDLFVRGSPTEIRMPDCSWATEDQLEKILGRARTHRLTVLELNMCGRCLSDGTLSSSGKLPPRFPSLTTISLKARISLRKLEVLSVAGVESVTDKFVHGLVSVHGPHMKELGFAGCRGVAAPSLREIGKSCPQLRSLDLRDLGKLNDRALAHLAGGCTSLWRLLLRRNAFSDKAVAALLQAAGGSLAELSVNNIRECASTLRVLDLSFCRKMTNEGLGLIADSCSHLHTLKLFGCPLAQVVGLEGPILRHLRFHEASS</sequence>
<dbReference type="SMART" id="SM00367">
    <property type="entry name" value="LRR_CC"/>
    <property type="match status" value="4"/>
</dbReference>
<evidence type="ECO:0000313" key="2">
    <source>
        <dbReference type="EMBL" id="CAA2619580.1"/>
    </source>
</evidence>
<name>A0A7I8IMX5_SPIIN</name>
<dbReference type="InterPro" id="IPR032675">
    <property type="entry name" value="LRR_dom_sf"/>
</dbReference>
<evidence type="ECO:0000313" key="3">
    <source>
        <dbReference type="Proteomes" id="UP001189122"/>
    </source>
</evidence>
<dbReference type="PANTHER" id="PTHR13318:SF101">
    <property type="entry name" value="F-BOX_LRR PROTEIN"/>
    <property type="match status" value="1"/>
</dbReference>
<dbReference type="InterPro" id="IPR006553">
    <property type="entry name" value="Leu-rich_rpt_Cys-con_subtyp"/>
</dbReference>
<feature type="region of interest" description="Disordered" evidence="1">
    <location>
        <begin position="187"/>
        <end position="212"/>
    </location>
</feature>
<dbReference type="GO" id="GO:0019005">
    <property type="term" value="C:SCF ubiquitin ligase complex"/>
    <property type="evidence" value="ECO:0007669"/>
    <property type="project" value="TreeGrafter"/>
</dbReference>
<dbReference type="EMBL" id="CACRZD030000005">
    <property type="protein sequence ID" value="CAA6659326.1"/>
    <property type="molecule type" value="Genomic_DNA"/>
</dbReference>
<dbReference type="EMBL" id="LR743592">
    <property type="protein sequence ID" value="CAA2619580.1"/>
    <property type="molecule type" value="Genomic_DNA"/>
</dbReference>
<feature type="region of interest" description="Disordered" evidence="1">
    <location>
        <begin position="1"/>
        <end position="58"/>
    </location>
</feature>
<dbReference type="AlphaFoldDB" id="A0A7I8IMX5"/>
<dbReference type="PANTHER" id="PTHR13318">
    <property type="entry name" value="PARTNER OF PAIRED, ISOFORM B-RELATED"/>
    <property type="match status" value="1"/>
</dbReference>
<organism evidence="2">
    <name type="scientific">Spirodela intermedia</name>
    <name type="common">Intermediate duckweed</name>
    <dbReference type="NCBI Taxonomy" id="51605"/>
    <lineage>
        <taxon>Eukaryota</taxon>
        <taxon>Viridiplantae</taxon>
        <taxon>Streptophyta</taxon>
        <taxon>Embryophyta</taxon>
        <taxon>Tracheophyta</taxon>
        <taxon>Spermatophyta</taxon>
        <taxon>Magnoliopsida</taxon>
        <taxon>Liliopsida</taxon>
        <taxon>Araceae</taxon>
        <taxon>Lemnoideae</taxon>
        <taxon>Spirodela</taxon>
    </lineage>
</organism>
<keyword evidence="3" id="KW-1185">Reference proteome</keyword>
<dbReference type="InterPro" id="IPR001611">
    <property type="entry name" value="Leu-rich_rpt"/>
</dbReference>
<accession>A0A7I8IMX5</accession>
<dbReference type="Gene3D" id="3.80.10.10">
    <property type="entry name" value="Ribonuclease Inhibitor"/>
    <property type="match status" value="1"/>
</dbReference>
<dbReference type="SUPFAM" id="SSF52047">
    <property type="entry name" value="RNI-like"/>
    <property type="match status" value="1"/>
</dbReference>
<feature type="compositionally biased region" description="Basic and acidic residues" evidence="1">
    <location>
        <begin position="197"/>
        <end position="208"/>
    </location>
</feature>